<dbReference type="InterPro" id="IPR004291">
    <property type="entry name" value="Transposase_IS66_central"/>
</dbReference>
<feature type="domain" description="DUF6444" evidence="4">
    <location>
        <begin position="24"/>
        <end position="92"/>
    </location>
</feature>
<dbReference type="PANTHER" id="PTHR33678">
    <property type="entry name" value="BLL1576 PROTEIN"/>
    <property type="match status" value="1"/>
</dbReference>
<reference evidence="6 9" key="1">
    <citation type="submission" date="2018-01" db="EMBL/GenBank/DDBJ databases">
        <title>G. obscuriglobus.</title>
        <authorList>
            <person name="Franke J."/>
            <person name="Blomberg W."/>
            <person name="Selmecki A."/>
        </authorList>
    </citation>
    <scope>NUCLEOTIDE SEQUENCE [LARGE SCALE GENOMIC DNA]</scope>
    <source>
        <strain evidence="6 9">DSM 5831</strain>
    </source>
</reference>
<dbReference type="InterPro" id="IPR052344">
    <property type="entry name" value="Transposase-related"/>
</dbReference>
<evidence type="ECO:0000256" key="1">
    <source>
        <dbReference type="SAM" id="Coils"/>
    </source>
</evidence>
<evidence type="ECO:0000313" key="7">
    <source>
        <dbReference type="EMBL" id="AWM38412.1"/>
    </source>
</evidence>
<dbReference type="EMBL" id="CP025958">
    <property type="protein sequence ID" value="AWM38890.1"/>
    <property type="molecule type" value="Genomic_DNA"/>
</dbReference>
<dbReference type="RefSeq" id="WP_033197688.1">
    <property type="nucleotide sequence ID" value="NZ_CP025958.1"/>
</dbReference>
<dbReference type="Pfam" id="PF03050">
    <property type="entry name" value="DDE_Tnp_IS66"/>
    <property type="match status" value="1"/>
</dbReference>
<dbReference type="NCBIfam" id="NF033517">
    <property type="entry name" value="transpos_IS66"/>
    <property type="match status" value="1"/>
</dbReference>
<feature type="coiled-coil region" evidence="1">
    <location>
        <begin position="22"/>
        <end position="49"/>
    </location>
</feature>
<evidence type="ECO:0000256" key="2">
    <source>
        <dbReference type="SAM" id="MobiDB-lite"/>
    </source>
</evidence>
<keyword evidence="1" id="KW-0175">Coiled coil</keyword>
<evidence type="ECO:0000313" key="9">
    <source>
        <dbReference type="Proteomes" id="UP000245802"/>
    </source>
</evidence>
<dbReference type="EMBL" id="CP025958">
    <property type="protein sequence ID" value="AWM38412.1"/>
    <property type="molecule type" value="Genomic_DNA"/>
</dbReference>
<keyword evidence="9" id="KW-1185">Reference proteome</keyword>
<feature type="domain" description="Transposase IS66 central" evidence="3">
    <location>
        <begin position="189"/>
        <end position="429"/>
    </location>
</feature>
<dbReference type="Proteomes" id="UP000245802">
    <property type="component" value="Chromosome"/>
</dbReference>
<accession>A0A2Z3GUV1</accession>
<proteinExistence type="predicted"/>
<evidence type="ECO:0000259" key="3">
    <source>
        <dbReference type="Pfam" id="PF03050"/>
    </source>
</evidence>
<dbReference type="KEGG" id="gog:C1280_16390"/>
<dbReference type="OrthoDB" id="8241751at2"/>
<evidence type="ECO:0000313" key="6">
    <source>
        <dbReference type="EMBL" id="AWM37068.1"/>
    </source>
</evidence>
<dbReference type="KEGG" id="gog:C1280_08555"/>
<sequence>MTSVPQPPELPSDLPPAVVAYIRALEATVAQLQATVAALQVTVADLQTRLNQNSSNSSKPPSSDGPQVKPAPPKSPSGKRRGGQSGHPKAERTVLPPDTVHTLKPDTCRGCACPLTGDDPNPSIHQVHEIPVVRPQVTEYRCHRLRCPHCGAVTTAPVPADAAPGYGPRVQAVAAMLTGSCRLGKRVVSQLFDDLFGLPIRPATVCKLQHTTAAALAPVAEAALAYTRGHPANVDETGWTQGRQRAWLWVAVSTSVVAFLIRATRGRSAFDDLRDGSAQVHTTDRYPVYTHLPVHRRQVCWAHLRRDFQAMIDRGNDGSPIGAALLACSDELFGHWFRVRDGTLARSTFARVYARAVRARFRTHLGHGGRCGCPKTGAVCRELLAVEPALWTFARVGGVEPTNNAAERALRHAVCWRKTSYGTDSERGSRFVERILTVLASCRRQGRNVLAFLTDAVTAHRTGAKPPTLIPVPAQQPPMMNPTFAGC</sequence>
<evidence type="ECO:0000313" key="5">
    <source>
        <dbReference type="EMBL" id="AWM36848.1"/>
    </source>
</evidence>
<dbReference type="PANTHER" id="PTHR33678:SF2">
    <property type="match status" value="1"/>
</dbReference>
<protein>
    <submittedName>
        <fullName evidence="6">IS66 family transposase ISGob3</fullName>
    </submittedName>
</protein>
<dbReference type="EMBL" id="CP025958">
    <property type="protein sequence ID" value="AWM37068.1"/>
    <property type="molecule type" value="Genomic_DNA"/>
</dbReference>
<evidence type="ECO:0000259" key="4">
    <source>
        <dbReference type="Pfam" id="PF20042"/>
    </source>
</evidence>
<dbReference type="AlphaFoldDB" id="A0A2Z3GUV1"/>
<name>A0A2Z3GUV1_9BACT</name>
<feature type="region of interest" description="Disordered" evidence="2">
    <location>
        <begin position="50"/>
        <end position="101"/>
    </location>
</feature>
<evidence type="ECO:0000313" key="8">
    <source>
        <dbReference type="EMBL" id="AWM38890.1"/>
    </source>
</evidence>
<dbReference type="KEGG" id="gog:C1280_07335"/>
<gene>
    <name evidence="5" type="ORF">C1280_07335</name>
    <name evidence="6" type="ORF">C1280_08555</name>
    <name evidence="7" type="ORF">C1280_16390</name>
    <name evidence="8" type="ORF">C1280_19135</name>
</gene>
<feature type="compositionally biased region" description="Low complexity" evidence="2">
    <location>
        <begin position="50"/>
        <end position="62"/>
    </location>
</feature>
<dbReference type="InterPro" id="IPR045618">
    <property type="entry name" value="DUF6444"/>
</dbReference>
<dbReference type="KEGG" id="gog:C1280_19135"/>
<dbReference type="EMBL" id="CP025958">
    <property type="protein sequence ID" value="AWM36848.1"/>
    <property type="molecule type" value="Genomic_DNA"/>
</dbReference>
<dbReference type="Pfam" id="PF20042">
    <property type="entry name" value="DUF6444"/>
    <property type="match status" value="1"/>
</dbReference>
<organism evidence="6 9">
    <name type="scientific">Gemmata obscuriglobus</name>
    <dbReference type="NCBI Taxonomy" id="114"/>
    <lineage>
        <taxon>Bacteria</taxon>
        <taxon>Pseudomonadati</taxon>
        <taxon>Planctomycetota</taxon>
        <taxon>Planctomycetia</taxon>
        <taxon>Gemmatales</taxon>
        <taxon>Gemmataceae</taxon>
        <taxon>Gemmata</taxon>
    </lineage>
</organism>